<protein>
    <submittedName>
        <fullName evidence="2">Transmembrane protein, putative</fullName>
    </submittedName>
</protein>
<dbReference type="eggNOG" id="ENOG502R2U6">
    <property type="taxonomic scope" value="Eukaryota"/>
</dbReference>
<keyword evidence="1" id="KW-1133">Transmembrane helix</keyword>
<evidence type="ECO:0000256" key="1">
    <source>
        <dbReference type="SAM" id="Phobius"/>
    </source>
</evidence>
<keyword evidence="3" id="KW-1185">Reference proteome</keyword>
<dbReference type="Proteomes" id="UP000009168">
    <property type="component" value="Unassembled WGS sequence"/>
</dbReference>
<organism evidence="2 3">
    <name type="scientific">Tetrahymena thermophila (strain SB210)</name>
    <dbReference type="NCBI Taxonomy" id="312017"/>
    <lineage>
        <taxon>Eukaryota</taxon>
        <taxon>Sar</taxon>
        <taxon>Alveolata</taxon>
        <taxon>Ciliophora</taxon>
        <taxon>Intramacronucleata</taxon>
        <taxon>Oligohymenophorea</taxon>
        <taxon>Hymenostomatida</taxon>
        <taxon>Tetrahymenina</taxon>
        <taxon>Tetrahymenidae</taxon>
        <taxon>Tetrahymena</taxon>
    </lineage>
</organism>
<feature type="transmembrane region" description="Helical" evidence="1">
    <location>
        <begin position="37"/>
        <end position="55"/>
    </location>
</feature>
<reference evidence="3" key="1">
    <citation type="journal article" date="2006" name="PLoS Biol.">
        <title>Macronuclear genome sequence of the ciliate Tetrahymena thermophila, a model eukaryote.</title>
        <authorList>
            <person name="Eisen J.A."/>
            <person name="Coyne R.S."/>
            <person name="Wu M."/>
            <person name="Wu D."/>
            <person name="Thiagarajan M."/>
            <person name="Wortman J.R."/>
            <person name="Badger J.H."/>
            <person name="Ren Q."/>
            <person name="Amedeo P."/>
            <person name="Jones K.M."/>
            <person name="Tallon L.J."/>
            <person name="Delcher A.L."/>
            <person name="Salzberg S.L."/>
            <person name="Silva J.C."/>
            <person name="Haas B.J."/>
            <person name="Majoros W.H."/>
            <person name="Farzad M."/>
            <person name="Carlton J.M."/>
            <person name="Smith R.K. Jr."/>
            <person name="Garg J."/>
            <person name="Pearlman R.E."/>
            <person name="Karrer K.M."/>
            <person name="Sun L."/>
            <person name="Manning G."/>
            <person name="Elde N.C."/>
            <person name="Turkewitz A.P."/>
            <person name="Asai D.J."/>
            <person name="Wilkes D.E."/>
            <person name="Wang Y."/>
            <person name="Cai H."/>
            <person name="Collins K."/>
            <person name="Stewart B.A."/>
            <person name="Lee S.R."/>
            <person name="Wilamowska K."/>
            <person name="Weinberg Z."/>
            <person name="Ruzzo W.L."/>
            <person name="Wloga D."/>
            <person name="Gaertig J."/>
            <person name="Frankel J."/>
            <person name="Tsao C.-C."/>
            <person name="Gorovsky M.A."/>
            <person name="Keeling P.J."/>
            <person name="Waller R.F."/>
            <person name="Patron N.J."/>
            <person name="Cherry J.M."/>
            <person name="Stover N.A."/>
            <person name="Krieger C.J."/>
            <person name="del Toro C."/>
            <person name="Ryder H.F."/>
            <person name="Williamson S.C."/>
            <person name="Barbeau R.A."/>
            <person name="Hamilton E.P."/>
            <person name="Orias E."/>
        </authorList>
    </citation>
    <scope>NUCLEOTIDE SEQUENCE [LARGE SCALE GENOMIC DNA]</scope>
    <source>
        <strain evidence="3">SB210</strain>
    </source>
</reference>
<dbReference type="RefSeq" id="XP_001031260.2">
    <property type="nucleotide sequence ID" value="XM_001031260.3"/>
</dbReference>
<evidence type="ECO:0000313" key="2">
    <source>
        <dbReference type="EMBL" id="EAR83597.2"/>
    </source>
</evidence>
<proteinExistence type="predicted"/>
<dbReference type="GeneID" id="7824107"/>
<gene>
    <name evidence="2" type="ORF">TTHERM_00834970</name>
</gene>
<accession>Q22ED1</accession>
<name>Q22ED1_TETTS</name>
<feature type="transmembrane region" description="Helical" evidence="1">
    <location>
        <begin position="6"/>
        <end position="25"/>
    </location>
</feature>
<keyword evidence="1" id="KW-0472">Membrane</keyword>
<dbReference type="KEGG" id="tet:TTHERM_00834970"/>
<dbReference type="EMBL" id="GG662778">
    <property type="protein sequence ID" value="EAR83597.2"/>
    <property type="molecule type" value="Genomic_DNA"/>
</dbReference>
<dbReference type="InParanoid" id="Q22ED1"/>
<evidence type="ECO:0000313" key="3">
    <source>
        <dbReference type="Proteomes" id="UP000009168"/>
    </source>
</evidence>
<dbReference type="HOGENOM" id="CLU_1450425_0_0_1"/>
<keyword evidence="1 2" id="KW-0812">Transmembrane</keyword>
<sequence>MNFQRIYIYVVRMLVLILINNNYHIKLEYDLKYRMKSQLLIGATLIALSLTLLAVSNQTSHLLKDEEPKQTRDFLSLCVIRSCYHLMSTCVSDDTCKSEFEQFQASFLADYTQYDQLVANAKHPALVSALKCQNDCGARQYFEDCGSVQSYIYSCPNDPECVKENQEYFDNANQCATRQYKACNGLSDEAHQICFLTELVYCFSDGVSGSNTKYEDAILCA</sequence>
<dbReference type="AlphaFoldDB" id="Q22ED1"/>